<evidence type="ECO:0000259" key="4">
    <source>
        <dbReference type="PROSITE" id="PS50010"/>
    </source>
</evidence>
<dbReference type="Gene3D" id="1.20.900.10">
    <property type="entry name" value="Dbl homology (DH) domain"/>
    <property type="match status" value="1"/>
</dbReference>
<feature type="compositionally biased region" description="Basic and acidic residues" evidence="3">
    <location>
        <begin position="821"/>
        <end position="831"/>
    </location>
</feature>
<comment type="subcellular location">
    <subcellularLocation>
        <location evidence="1">Cytoplasm</location>
    </subcellularLocation>
</comment>
<feature type="compositionally biased region" description="Polar residues" evidence="3">
    <location>
        <begin position="714"/>
        <end position="727"/>
    </location>
</feature>
<feature type="compositionally biased region" description="Polar residues" evidence="3">
    <location>
        <begin position="1110"/>
        <end position="1120"/>
    </location>
</feature>
<feature type="compositionally biased region" description="Basic and acidic residues" evidence="3">
    <location>
        <begin position="1121"/>
        <end position="1134"/>
    </location>
</feature>
<dbReference type="CDD" id="cd00160">
    <property type="entry name" value="RhoGEF"/>
    <property type="match status" value="1"/>
</dbReference>
<feature type="region of interest" description="Disordered" evidence="3">
    <location>
        <begin position="254"/>
        <end position="329"/>
    </location>
</feature>
<proteinExistence type="predicted"/>
<organism evidence="5 7">
    <name type="scientific">Limulus polyphemus</name>
    <name type="common">Atlantic horseshoe crab</name>
    <dbReference type="NCBI Taxonomy" id="6850"/>
    <lineage>
        <taxon>Eukaryota</taxon>
        <taxon>Metazoa</taxon>
        <taxon>Ecdysozoa</taxon>
        <taxon>Arthropoda</taxon>
        <taxon>Chelicerata</taxon>
        <taxon>Merostomata</taxon>
        <taxon>Xiphosura</taxon>
        <taxon>Limulidae</taxon>
        <taxon>Limulus</taxon>
    </lineage>
</organism>
<sequence length="1589" mass="177342">MSPYFQYYRNKYGSISAMSTGALYGHLRGTPHDSLYPLEHGRNVSVRSVGSKSRSAVYPWESYANMQDSVYNDVSLRKGTSFQHHSNSLPTLTTCMCKKSGRSSARSLSSCCNCYADFGSSSRSKVGVSSSPRRKSVLPDKVDLYVVKEEQGNSLDHKDRRNLKSSQNGLHLPGNVKMQKSRASSKKKQDTSHDLNQPKSVQALDRKEAFNSISSRKSILECDVTAYDLIKKYIKTSSPSEIDSDLDDDLSDNAIEEDKEKRPPKSKETCVKKSSSFPSSQYIGLKGTENNPGIHGTESEPETSNLRLSGCENDKGKNPEASNMRLGGQGLRLYSPSLNGSSILSLASETSRNNPSLVSSGRTSKTVSDNRFVSVPEPDYDDNGAESDASYETCRFKDLKLSSSPLLVRKSHSSSHGEPQHSNSSYLSPFLSNSLSSGSSSLQAFPRRHSYDQSTTSVKDSFGFQTSVASSSETRSPNALFLYENSPSDCNPIRVPSPPPSFGYLSHSEGSLETVFMPEVRSILKKSETNSTNHGTVASPVHLHGVQEFKNLREKKQVKFKAHDDESLFLEFIEDKESGLTEYCVQSETQGDTPNVSTVSPEDLKDVLLIGGASAGDRKISNNKSDITHSLQHSMDNRSSSLLNERVLSLTPDSDNQLSFSEGEEHKSSADSGPWSDSSYLHAVAYSPLLTGFQELDPGETRDKPSGGEEFSPLSKNFLSPVASSECTTERENSANDFVQSPQNWTNGPSVSSNDVSLDGATPPSSELEETQVTQSITNNVNKFTETSLVLGFGNQNSSFPNSDDCAHKHTWSKQVSDTETEVKASEETTRHSKKRYHLRLEGHPGSATSHDSPSARTIERFDNFDSSSSASSTDSLPGTPDEATFQPCFTFKTPSGRTEKIKAYSRPLFYTLVEGDDEESESSVGSSFIDEKNPLVANDIVIHVPNSLLPSTLPENQVSAISSQDLSEVEITDEAVKESELCDEGTLKQGEEDGENIYECIKTEPIYEELPEKLEHNIGLHPLDSPRKSFFEGASKAEILSYLEVAKERGLENLIEGHTELLVVDEVVEPEDKPEPEKTCSRNNRNRISNLSSSSQSSSNSEQNTSTLPPDQNPESVQTIKERPLTAEVERNDSGVGTETSKPTRLRQIDKTGGGEEQQCADCEQLVKPREDESTGLLYCPLVCKRCDKKRCERKETILEFIDTEIKYGRDLRIIKEEFYRPMEVAGLLTREQLSGIFLNLDELIILNSKFSEKLQDALDIAAEQGDEDFTTVNIGKLFIESTTMLHAFETYCVHQGSASLVLQNLEKEKELLQIFLRVSQMENTLLRRMDLASFLMVPVQRVTKYPLLLNRLYKVTPHHHQDRGTVKEAQLKVNLHLEHINQQTKGAGGTKIWRRISNISNSNRQFSNDIGIIKLRKMALEVLQWNRDEVRFVMAGKLYYTQITDHMWNKKNKILKFTHIHALLVTLGKPNTTYRPDLANEKSILFPRNTGIRDASLLLIKEKNGRFILVREPLHLGSCIVSCDSECEESFEVQEYTTKEAYCFKGDTRKETLEWLIQLRYHAKDLGRWRRRRNALANIMINGMNRQ</sequence>
<feature type="compositionally biased region" description="Basic and acidic residues" evidence="3">
    <location>
        <begin position="1071"/>
        <end position="1081"/>
    </location>
</feature>
<evidence type="ECO:0000313" key="8">
    <source>
        <dbReference type="RefSeq" id="XP_022247001.1"/>
    </source>
</evidence>
<evidence type="ECO:0000313" key="5">
    <source>
        <dbReference type="Proteomes" id="UP000694941"/>
    </source>
</evidence>
<dbReference type="Proteomes" id="UP000694941">
    <property type="component" value="Unplaced"/>
</dbReference>
<feature type="region of interest" description="Disordered" evidence="3">
    <location>
        <begin position="151"/>
        <end position="199"/>
    </location>
</feature>
<dbReference type="GeneID" id="106463710"/>
<feature type="domain" description="DH" evidence="4">
    <location>
        <begin position="1194"/>
        <end position="1385"/>
    </location>
</feature>
<dbReference type="PANTHER" id="PTHR46006:SF5">
    <property type="entry name" value="DH DOMAIN-CONTAINING PROTEIN"/>
    <property type="match status" value="1"/>
</dbReference>
<dbReference type="RefSeq" id="XP_022247000.1">
    <property type="nucleotide sequence ID" value="XM_022391292.1"/>
</dbReference>
<feature type="compositionally biased region" description="Low complexity" evidence="3">
    <location>
        <begin position="1082"/>
        <end position="1109"/>
    </location>
</feature>
<dbReference type="SUPFAM" id="SSF48065">
    <property type="entry name" value="DBL homology domain (DH-domain)"/>
    <property type="match status" value="1"/>
</dbReference>
<keyword evidence="2" id="KW-0963">Cytoplasm</keyword>
<dbReference type="InterPro" id="IPR035899">
    <property type="entry name" value="DBL_dom_sf"/>
</dbReference>
<name>A0ABM1STP4_LIMPO</name>
<dbReference type="PROSITE" id="PS50010">
    <property type="entry name" value="DH_2"/>
    <property type="match status" value="1"/>
</dbReference>
<dbReference type="InterPro" id="IPR051480">
    <property type="entry name" value="Endocytic_GEF_Adapter"/>
</dbReference>
<feature type="region of interest" description="Disordered" evidence="3">
    <location>
        <begin position="348"/>
        <end position="387"/>
    </location>
</feature>
<accession>A0ABM1STP4</accession>
<dbReference type="RefSeq" id="XP_022247001.1">
    <property type="nucleotide sequence ID" value="XM_022391293.1"/>
</dbReference>
<evidence type="ECO:0000256" key="3">
    <source>
        <dbReference type="SAM" id="MobiDB-lite"/>
    </source>
</evidence>
<dbReference type="PANTHER" id="PTHR46006">
    <property type="entry name" value="RHO GUANINE NUCLEOTIDE EXCHANGE FACTOR AT 64C, ISOFORM A"/>
    <property type="match status" value="1"/>
</dbReference>
<feature type="compositionally biased region" description="Polar residues" evidence="3">
    <location>
        <begin position="348"/>
        <end position="371"/>
    </location>
</feature>
<feature type="compositionally biased region" description="Low complexity" evidence="3">
    <location>
        <begin position="866"/>
        <end position="876"/>
    </location>
</feature>
<feature type="region of interest" description="Disordered" evidence="3">
    <location>
        <begin position="694"/>
        <end position="773"/>
    </location>
</feature>
<feature type="region of interest" description="Disordered" evidence="3">
    <location>
        <begin position="653"/>
        <end position="675"/>
    </location>
</feature>
<evidence type="ECO:0000313" key="7">
    <source>
        <dbReference type="RefSeq" id="XP_022247000.1"/>
    </source>
</evidence>
<evidence type="ECO:0000256" key="2">
    <source>
        <dbReference type="ARBA" id="ARBA00022490"/>
    </source>
</evidence>
<feature type="compositionally biased region" description="Basic and acidic residues" evidence="3">
    <location>
        <begin position="256"/>
        <end position="271"/>
    </location>
</feature>
<feature type="region of interest" description="Disordered" evidence="3">
    <location>
        <begin position="1067"/>
        <end position="1155"/>
    </location>
</feature>
<dbReference type="Pfam" id="PF00621">
    <property type="entry name" value="RhoGEF"/>
    <property type="match status" value="1"/>
</dbReference>
<feature type="region of interest" description="Disordered" evidence="3">
    <location>
        <begin position="801"/>
        <end position="888"/>
    </location>
</feature>
<protein>
    <submittedName>
        <fullName evidence="6 7">Uncharacterized protein LOC106463710</fullName>
    </submittedName>
</protein>
<reference evidence="6 7" key="1">
    <citation type="submission" date="2025-05" db="UniProtKB">
        <authorList>
            <consortium name="RefSeq"/>
        </authorList>
    </citation>
    <scope>IDENTIFICATION</scope>
    <source>
        <tissue evidence="6 7">Muscle</tissue>
    </source>
</reference>
<feature type="compositionally biased region" description="Polar residues" evidence="3">
    <location>
        <begin position="272"/>
        <end position="282"/>
    </location>
</feature>
<feature type="compositionally biased region" description="Polar residues" evidence="3">
    <location>
        <begin position="847"/>
        <end position="856"/>
    </location>
</feature>
<dbReference type="SMART" id="SM00325">
    <property type="entry name" value="RhoGEF"/>
    <property type="match status" value="1"/>
</dbReference>
<dbReference type="InterPro" id="IPR000219">
    <property type="entry name" value="DH_dom"/>
</dbReference>
<gene>
    <name evidence="6 7 8" type="primary">LOC106463710</name>
</gene>
<feature type="compositionally biased region" description="Polar residues" evidence="3">
    <location>
        <begin position="735"/>
        <end position="756"/>
    </location>
</feature>
<evidence type="ECO:0000256" key="1">
    <source>
        <dbReference type="ARBA" id="ARBA00004496"/>
    </source>
</evidence>
<dbReference type="RefSeq" id="XP_013779224.2">
    <property type="nucleotide sequence ID" value="XM_013923770.2"/>
</dbReference>
<evidence type="ECO:0000313" key="6">
    <source>
        <dbReference type="RefSeq" id="XP_013779224.2"/>
    </source>
</evidence>
<keyword evidence="5" id="KW-1185">Reference proteome</keyword>